<keyword evidence="12" id="KW-1185">Reference proteome</keyword>
<sequence>GNIECVEMCYQQTKSFSSLSFLYLLTGNNEKLSKMLKIAEVRGDLNAVVHNSLFTCDIEERVRMLAMAGQ</sequence>
<keyword evidence="6" id="KW-0677">Repeat</keyword>
<dbReference type="OrthoDB" id="10261470at2759"/>
<keyword evidence="10" id="KW-0472">Membrane</keyword>
<evidence type="ECO:0000313" key="11">
    <source>
        <dbReference type="EMBL" id="KNC69858.1"/>
    </source>
</evidence>
<evidence type="ECO:0000256" key="3">
    <source>
        <dbReference type="ARBA" id="ARBA00022448"/>
    </source>
</evidence>
<keyword evidence="3" id="KW-0813">Transport</keyword>
<evidence type="ECO:0000256" key="7">
    <source>
        <dbReference type="ARBA" id="ARBA00022892"/>
    </source>
</evidence>
<keyword evidence="4" id="KW-0963">Cytoplasm</keyword>
<keyword evidence="5" id="KW-0853">WD repeat</keyword>
<evidence type="ECO:0000256" key="10">
    <source>
        <dbReference type="ARBA" id="ARBA00023136"/>
    </source>
</evidence>
<name>A0A0L0F136_9EUKA</name>
<dbReference type="GeneID" id="25918127"/>
<evidence type="ECO:0000256" key="8">
    <source>
        <dbReference type="ARBA" id="ARBA00022927"/>
    </source>
</evidence>
<evidence type="ECO:0000256" key="4">
    <source>
        <dbReference type="ARBA" id="ARBA00022490"/>
    </source>
</evidence>
<dbReference type="AlphaFoldDB" id="A0A0L0F136"/>
<evidence type="ECO:0000256" key="5">
    <source>
        <dbReference type="ARBA" id="ARBA00022574"/>
    </source>
</evidence>
<keyword evidence="8" id="KW-0653">Protein transport</keyword>
<dbReference type="Gene3D" id="1.25.40.470">
    <property type="match status" value="1"/>
</dbReference>
<dbReference type="eggNOG" id="KOG0292">
    <property type="taxonomic scope" value="Eukaryota"/>
</dbReference>
<dbReference type="EMBL" id="KQ253037">
    <property type="protein sequence ID" value="KNC69858.1"/>
    <property type="molecule type" value="Genomic_DNA"/>
</dbReference>
<evidence type="ECO:0000313" key="12">
    <source>
        <dbReference type="Proteomes" id="UP000054560"/>
    </source>
</evidence>
<organism evidence="11 12">
    <name type="scientific">Sphaeroforma arctica JP610</name>
    <dbReference type="NCBI Taxonomy" id="667725"/>
    <lineage>
        <taxon>Eukaryota</taxon>
        <taxon>Ichthyosporea</taxon>
        <taxon>Ichthyophonida</taxon>
        <taxon>Sphaeroforma</taxon>
    </lineage>
</organism>
<evidence type="ECO:0000256" key="1">
    <source>
        <dbReference type="ARBA" id="ARBA00004255"/>
    </source>
</evidence>
<dbReference type="STRING" id="667725.A0A0L0F136"/>
<feature type="non-terminal residue" evidence="11">
    <location>
        <position position="70"/>
    </location>
</feature>
<protein>
    <submittedName>
        <fullName evidence="11">Uncharacterized protein</fullName>
    </submittedName>
</protein>
<proteinExistence type="predicted"/>
<dbReference type="GO" id="GO:0000139">
    <property type="term" value="C:Golgi membrane"/>
    <property type="evidence" value="ECO:0007669"/>
    <property type="project" value="UniProtKB-SubCell"/>
</dbReference>
<gene>
    <name evidence="11" type="ORF">SARC_17623</name>
</gene>
<comment type="subcellular location">
    <subcellularLocation>
        <location evidence="2">Cytoplasm</location>
    </subcellularLocation>
    <subcellularLocation>
        <location evidence="1">Golgi apparatus membrane</location>
        <topology evidence="1">Peripheral membrane protein</topology>
        <orientation evidence="1">Cytoplasmic side</orientation>
    </subcellularLocation>
</comment>
<feature type="non-terminal residue" evidence="11">
    <location>
        <position position="1"/>
    </location>
</feature>
<dbReference type="FunFam" id="1.25.40.470:FF:000002">
    <property type="entry name" value="Coatomer subunit alpha"/>
    <property type="match status" value="1"/>
</dbReference>
<accession>A0A0L0F136</accession>
<dbReference type="Proteomes" id="UP000054560">
    <property type="component" value="Unassembled WGS sequence"/>
</dbReference>
<reference evidence="11 12" key="1">
    <citation type="submission" date="2011-02" db="EMBL/GenBank/DDBJ databases">
        <title>The Genome Sequence of Sphaeroforma arctica JP610.</title>
        <authorList>
            <consortium name="The Broad Institute Genome Sequencing Platform"/>
            <person name="Russ C."/>
            <person name="Cuomo C."/>
            <person name="Young S.K."/>
            <person name="Zeng Q."/>
            <person name="Gargeya S."/>
            <person name="Alvarado L."/>
            <person name="Berlin A."/>
            <person name="Chapman S.B."/>
            <person name="Chen Z."/>
            <person name="Freedman E."/>
            <person name="Gellesch M."/>
            <person name="Goldberg J."/>
            <person name="Griggs A."/>
            <person name="Gujja S."/>
            <person name="Heilman E."/>
            <person name="Heiman D."/>
            <person name="Howarth C."/>
            <person name="Mehta T."/>
            <person name="Neiman D."/>
            <person name="Pearson M."/>
            <person name="Roberts A."/>
            <person name="Saif S."/>
            <person name="Shea T."/>
            <person name="Shenoy N."/>
            <person name="Sisk P."/>
            <person name="Stolte C."/>
            <person name="Sykes S."/>
            <person name="White J."/>
            <person name="Yandava C."/>
            <person name="Burger G."/>
            <person name="Gray M.W."/>
            <person name="Holland P.W.H."/>
            <person name="King N."/>
            <person name="Lang F.B.F."/>
            <person name="Roger A.J."/>
            <person name="Ruiz-Trillo I."/>
            <person name="Haas B."/>
            <person name="Nusbaum C."/>
            <person name="Birren B."/>
        </authorList>
    </citation>
    <scope>NUCLEOTIDE SEQUENCE [LARGE SCALE GENOMIC DNA]</scope>
    <source>
        <strain evidence="11 12">JP610</strain>
    </source>
</reference>
<evidence type="ECO:0000256" key="2">
    <source>
        <dbReference type="ARBA" id="ARBA00004496"/>
    </source>
</evidence>
<evidence type="ECO:0000256" key="9">
    <source>
        <dbReference type="ARBA" id="ARBA00023034"/>
    </source>
</evidence>
<keyword evidence="9" id="KW-0333">Golgi apparatus</keyword>
<evidence type="ECO:0000256" key="6">
    <source>
        <dbReference type="ARBA" id="ARBA00022737"/>
    </source>
</evidence>
<dbReference type="RefSeq" id="XP_014143760.1">
    <property type="nucleotide sequence ID" value="XM_014288285.1"/>
</dbReference>
<keyword evidence="7" id="KW-0931">ER-Golgi transport</keyword>
<dbReference type="GO" id="GO:0015031">
    <property type="term" value="P:protein transport"/>
    <property type="evidence" value="ECO:0007669"/>
    <property type="project" value="UniProtKB-KW"/>
</dbReference>
<dbReference type="GO" id="GO:0016192">
    <property type="term" value="P:vesicle-mediated transport"/>
    <property type="evidence" value="ECO:0007669"/>
    <property type="project" value="UniProtKB-KW"/>
</dbReference>